<keyword evidence="5" id="KW-0645">Protease</keyword>
<dbReference type="GO" id="GO:0034982">
    <property type="term" value="P:mitochondrial protein processing"/>
    <property type="evidence" value="ECO:0007669"/>
    <property type="project" value="TreeGrafter"/>
</dbReference>
<dbReference type="GO" id="GO:0016887">
    <property type="term" value="F:ATP hydrolysis activity"/>
    <property type="evidence" value="ECO:0007669"/>
    <property type="project" value="InterPro"/>
</dbReference>
<dbReference type="AlphaFoldDB" id="A0A8B8VZT4"/>
<evidence type="ECO:0000256" key="6">
    <source>
        <dbReference type="ARBA" id="ARBA00022692"/>
    </source>
</evidence>
<feature type="compositionally biased region" description="Basic and acidic residues" evidence="19">
    <location>
        <begin position="72"/>
        <end position="87"/>
    </location>
</feature>
<dbReference type="SMART" id="SM00382">
    <property type="entry name" value="AAA"/>
    <property type="match status" value="1"/>
</dbReference>
<keyword evidence="8" id="KW-0547">Nucleotide-binding</keyword>
<feature type="domain" description="AAA+ ATPase" evidence="21">
    <location>
        <begin position="303"/>
        <end position="438"/>
    </location>
</feature>
<dbReference type="GO" id="GO:0004176">
    <property type="term" value="F:ATP-dependent peptidase activity"/>
    <property type="evidence" value="ECO:0007669"/>
    <property type="project" value="InterPro"/>
</dbReference>
<keyword evidence="16" id="KW-0496">Mitochondrion</keyword>
<evidence type="ECO:0000256" key="13">
    <source>
        <dbReference type="ARBA" id="ARBA00022946"/>
    </source>
</evidence>
<keyword evidence="13" id="KW-0809">Transit peptide</keyword>
<dbReference type="InterPro" id="IPR050928">
    <property type="entry name" value="ATP-dep_Zn_Metalloprotease"/>
</dbReference>
<evidence type="ECO:0000256" key="7">
    <source>
        <dbReference type="ARBA" id="ARBA00022723"/>
    </source>
</evidence>
<dbReference type="Gene3D" id="3.40.50.300">
    <property type="entry name" value="P-loop containing nucleotide triphosphate hydrolases"/>
    <property type="match status" value="1"/>
</dbReference>
<evidence type="ECO:0000259" key="21">
    <source>
        <dbReference type="SMART" id="SM00382"/>
    </source>
</evidence>
<dbReference type="Gene3D" id="3.40.1690.20">
    <property type="match status" value="1"/>
</dbReference>
<dbReference type="FunFam" id="3.40.50.300:FF:000001">
    <property type="entry name" value="ATP-dependent zinc metalloprotease FtsH"/>
    <property type="match status" value="1"/>
</dbReference>
<dbReference type="FunFam" id="3.40.1690.20:FF:000001">
    <property type="entry name" value="AFG3-like AAA ATPase 2"/>
    <property type="match status" value="1"/>
</dbReference>
<keyword evidence="17" id="KW-0472">Membrane</keyword>
<protein>
    <submittedName>
        <fullName evidence="23">LOW QUALITY PROTEIN: AFG3-like protein 1</fullName>
    </submittedName>
</protein>
<feature type="region of interest" description="Disordered" evidence="19">
    <location>
        <begin position="811"/>
        <end position="850"/>
    </location>
</feature>
<dbReference type="CDD" id="cd19501">
    <property type="entry name" value="RecA-like_FtsH"/>
    <property type="match status" value="1"/>
</dbReference>
<evidence type="ECO:0000256" key="14">
    <source>
        <dbReference type="ARBA" id="ARBA00022989"/>
    </source>
</evidence>
<dbReference type="InterPro" id="IPR005936">
    <property type="entry name" value="FtsH"/>
</dbReference>
<dbReference type="PROSITE" id="PS00674">
    <property type="entry name" value="AAA"/>
    <property type="match status" value="1"/>
</dbReference>
<evidence type="ECO:0000256" key="8">
    <source>
        <dbReference type="ARBA" id="ARBA00022741"/>
    </source>
</evidence>
<evidence type="ECO:0000256" key="5">
    <source>
        <dbReference type="ARBA" id="ARBA00022670"/>
    </source>
</evidence>
<dbReference type="RefSeq" id="XP_036690308.1">
    <property type="nucleotide sequence ID" value="XM_036834413.1"/>
</dbReference>
<evidence type="ECO:0000256" key="19">
    <source>
        <dbReference type="SAM" id="MobiDB-lite"/>
    </source>
</evidence>
<keyword evidence="20" id="KW-0732">Signal</keyword>
<feature type="signal peptide" evidence="20">
    <location>
        <begin position="1"/>
        <end position="20"/>
    </location>
</feature>
<evidence type="ECO:0000256" key="18">
    <source>
        <dbReference type="ARBA" id="ARBA00048778"/>
    </source>
</evidence>
<evidence type="ECO:0000256" key="2">
    <source>
        <dbReference type="ARBA" id="ARBA00004448"/>
    </source>
</evidence>
<dbReference type="InterPro" id="IPR041569">
    <property type="entry name" value="AAA_lid_3"/>
</dbReference>
<organism evidence="22 23">
    <name type="scientific">Balaenoptera musculus</name>
    <name type="common">Blue whale</name>
    <dbReference type="NCBI Taxonomy" id="9771"/>
    <lineage>
        <taxon>Eukaryota</taxon>
        <taxon>Metazoa</taxon>
        <taxon>Chordata</taxon>
        <taxon>Craniata</taxon>
        <taxon>Vertebrata</taxon>
        <taxon>Euteleostomi</taxon>
        <taxon>Mammalia</taxon>
        <taxon>Eutheria</taxon>
        <taxon>Laurasiatheria</taxon>
        <taxon>Artiodactyla</taxon>
        <taxon>Whippomorpha</taxon>
        <taxon>Cetacea</taxon>
        <taxon>Mysticeti</taxon>
        <taxon>Balaenopteridae</taxon>
        <taxon>Balaenoptera</taxon>
    </lineage>
</organism>
<comment type="subcellular location">
    <subcellularLocation>
        <location evidence="2">Mitochondrion inner membrane</location>
        <topology evidence="2">Multi-pass membrane protein</topology>
    </subcellularLocation>
</comment>
<keyword evidence="9" id="KW-0999">Mitochondrion inner membrane</keyword>
<dbReference type="SUPFAM" id="SSF52540">
    <property type="entry name" value="P-loop containing nucleoside triphosphate hydrolases"/>
    <property type="match status" value="1"/>
</dbReference>
<proteinExistence type="inferred from homology"/>
<dbReference type="InterPro" id="IPR000642">
    <property type="entry name" value="Peptidase_M41"/>
</dbReference>
<evidence type="ECO:0000256" key="11">
    <source>
        <dbReference type="ARBA" id="ARBA00022833"/>
    </source>
</evidence>
<dbReference type="SUPFAM" id="SSF140990">
    <property type="entry name" value="FtsH protease domain-like"/>
    <property type="match status" value="1"/>
</dbReference>
<gene>
    <name evidence="23" type="primary">LOC118885608</name>
</gene>
<dbReference type="InterPro" id="IPR003959">
    <property type="entry name" value="ATPase_AAA_core"/>
</dbReference>
<dbReference type="GO" id="GO:0005745">
    <property type="term" value="C:m-AAA complex"/>
    <property type="evidence" value="ECO:0007669"/>
    <property type="project" value="TreeGrafter"/>
</dbReference>
<dbReference type="KEGG" id="bmus:118885608"/>
<reference evidence="23" key="1">
    <citation type="submission" date="2025-08" db="UniProtKB">
        <authorList>
            <consortium name="RefSeq"/>
        </authorList>
    </citation>
    <scope>IDENTIFICATION</scope>
    <source>
        <tissue evidence="23">Epidermis and Blubber</tissue>
    </source>
</reference>
<evidence type="ECO:0000256" key="4">
    <source>
        <dbReference type="ARBA" id="ARBA00010550"/>
    </source>
</evidence>
<evidence type="ECO:0000256" key="12">
    <source>
        <dbReference type="ARBA" id="ARBA00022840"/>
    </source>
</evidence>
<evidence type="ECO:0000256" key="9">
    <source>
        <dbReference type="ARBA" id="ARBA00022792"/>
    </source>
</evidence>
<name>A0A8B8VZT4_BALMU</name>
<dbReference type="NCBIfam" id="TIGR01241">
    <property type="entry name" value="FtsH_fam"/>
    <property type="match status" value="1"/>
</dbReference>
<comment type="similarity">
    <text evidence="4">In the N-terminal section; belongs to the AAA ATPase family.</text>
</comment>
<comment type="cofactor">
    <cofactor evidence="1">
        <name>Zn(2+)</name>
        <dbReference type="ChEBI" id="CHEBI:29105"/>
    </cofactor>
</comment>
<dbReference type="Pfam" id="PF01434">
    <property type="entry name" value="Peptidase_M41"/>
    <property type="match status" value="1"/>
</dbReference>
<dbReference type="FunFam" id="1.20.58.760:FF:000003">
    <property type="entry name" value="AFG3-like AAA ATPase 2"/>
    <property type="match status" value="1"/>
</dbReference>
<dbReference type="FunFam" id="1.10.8.60:FF:000019">
    <property type="entry name" value="AFG3-like AAA ATPase 2"/>
    <property type="match status" value="1"/>
</dbReference>
<keyword evidence="14" id="KW-1133">Transmembrane helix</keyword>
<dbReference type="OrthoDB" id="1413014at2759"/>
<evidence type="ECO:0000256" key="16">
    <source>
        <dbReference type="ARBA" id="ARBA00023128"/>
    </source>
</evidence>
<dbReference type="GO" id="GO:0046872">
    <property type="term" value="F:metal ion binding"/>
    <property type="evidence" value="ECO:0007669"/>
    <property type="project" value="UniProtKB-KW"/>
</dbReference>
<evidence type="ECO:0000256" key="15">
    <source>
        <dbReference type="ARBA" id="ARBA00023049"/>
    </source>
</evidence>
<dbReference type="InterPro" id="IPR003960">
    <property type="entry name" value="ATPase_AAA_CS"/>
</dbReference>
<dbReference type="InterPro" id="IPR027417">
    <property type="entry name" value="P-loop_NTPase"/>
</dbReference>
<keyword evidence="7" id="KW-0479">Metal-binding</keyword>
<keyword evidence="10" id="KW-0378">Hydrolase</keyword>
<dbReference type="PANTHER" id="PTHR43655:SF7">
    <property type="entry name" value="AFG3-LIKE PROTEIN 1"/>
    <property type="match status" value="1"/>
</dbReference>
<dbReference type="Gene3D" id="1.10.8.60">
    <property type="match status" value="1"/>
</dbReference>
<feature type="chain" id="PRO_5034675007" evidence="20">
    <location>
        <begin position="21"/>
        <end position="850"/>
    </location>
</feature>
<keyword evidence="15" id="KW-0482">Metalloprotease</keyword>
<evidence type="ECO:0000256" key="10">
    <source>
        <dbReference type="ARBA" id="ARBA00022801"/>
    </source>
</evidence>
<comment type="catalytic activity">
    <reaction evidence="18">
        <text>ATP + H2O = ADP + phosphate + H(+)</text>
        <dbReference type="Rhea" id="RHEA:13065"/>
        <dbReference type="ChEBI" id="CHEBI:15377"/>
        <dbReference type="ChEBI" id="CHEBI:15378"/>
        <dbReference type="ChEBI" id="CHEBI:30616"/>
        <dbReference type="ChEBI" id="CHEBI:43474"/>
        <dbReference type="ChEBI" id="CHEBI:456216"/>
    </reaction>
    <physiologicalReaction direction="left-to-right" evidence="18">
        <dbReference type="Rhea" id="RHEA:13066"/>
    </physiologicalReaction>
</comment>
<dbReference type="GO" id="GO:0004222">
    <property type="term" value="F:metalloendopeptidase activity"/>
    <property type="evidence" value="ECO:0007669"/>
    <property type="project" value="InterPro"/>
</dbReference>
<dbReference type="Pfam" id="PF17862">
    <property type="entry name" value="AAA_lid_3"/>
    <property type="match status" value="1"/>
</dbReference>
<evidence type="ECO:0000313" key="22">
    <source>
        <dbReference type="Proteomes" id="UP000694857"/>
    </source>
</evidence>
<comment type="similarity">
    <text evidence="3">In the C-terminal section; belongs to the peptidase M41 family.</text>
</comment>
<evidence type="ECO:0000256" key="1">
    <source>
        <dbReference type="ARBA" id="ARBA00001947"/>
    </source>
</evidence>
<dbReference type="Gene3D" id="1.20.58.760">
    <property type="entry name" value="Peptidase M41"/>
    <property type="match status" value="1"/>
</dbReference>
<evidence type="ECO:0000313" key="23">
    <source>
        <dbReference type="RefSeq" id="XP_036690308.1"/>
    </source>
</evidence>
<accession>A0A8B8VZT4</accession>
<keyword evidence="12" id="KW-0067">ATP-binding</keyword>
<dbReference type="Pfam" id="PF00004">
    <property type="entry name" value="AAA"/>
    <property type="match status" value="1"/>
</dbReference>
<dbReference type="InterPro" id="IPR037219">
    <property type="entry name" value="Peptidase_M41-like"/>
</dbReference>
<evidence type="ECO:0000256" key="20">
    <source>
        <dbReference type="SAM" id="SignalP"/>
    </source>
</evidence>
<keyword evidence="11" id="KW-0862">Zinc</keyword>
<dbReference type="GeneID" id="118885608"/>
<dbReference type="InterPro" id="IPR003593">
    <property type="entry name" value="AAA+_ATPase"/>
</dbReference>
<dbReference type="GO" id="GO:0005524">
    <property type="term" value="F:ATP binding"/>
    <property type="evidence" value="ECO:0007669"/>
    <property type="project" value="UniProtKB-KW"/>
</dbReference>
<keyword evidence="22" id="KW-1185">Reference proteome</keyword>
<evidence type="ECO:0000256" key="3">
    <source>
        <dbReference type="ARBA" id="ARBA00010044"/>
    </source>
</evidence>
<evidence type="ECO:0000256" key="17">
    <source>
        <dbReference type="ARBA" id="ARBA00023136"/>
    </source>
</evidence>
<dbReference type="PANTHER" id="PTHR43655">
    <property type="entry name" value="ATP-DEPENDENT PROTEASE"/>
    <property type="match status" value="1"/>
</dbReference>
<dbReference type="Proteomes" id="UP000694857">
    <property type="component" value="Chromosome 19"/>
</dbReference>
<sequence>MSQWLVVAAGPLAVLWRCGGGPRSGRTAGAGVRALGTAQQCLQGIRFQQLALWKRQTSVSQWLCSKPPKGTSEPKDAGPGADGEKRGGKRYDLAWWKRLQKGEVPWDDKDFRSLAVPGSGVAVGFLYFCFRDPGKEITWKHFVQYYLARGLVDRLEVVNRQFVRVIPAPATSEKFVWFNIGSVDTFERKLETAHWQLGIELAEQTAVVYTTESDGSFLRSLVPTFLLIGILLYVARRGPMGAGRGRRGGGLFTVGETTAKIMKNNIGVRFADVVGCEEAKLEIVEFVNFLKNPKQYQDLGAKIPKGAMLTGPPGTGKTILAKATAGEASVPFITVNGSEFLEMFVGVGPARVRDVFAMARKNAPCILFIDEMDAIGRGHLGGQSEQENTLNQLLVEMDGFSSTTNVMVLAGTSRPDILDPALTRPGRFGRQVYVAPPDIKGRSSIFRVHLRPLKLDESLSEDALARKLAALTPGFTGADISNVCNEAALIAARHLSPFVREKHLEQAVERVIGGPEKKTRVLQPSEKMTVAYREAGQAVVGWLLEHAGPLLKASIIPRGKGLGYAQCLPREQCLYTREQLSGRMCAVLGGRVAEQLFFGQITTGAQDDLRKVTQSAYAQIVQFGMSKKLGQVSFDLPRPGEVLAEKPYSEAMAQLIDQEARRLVSSAHARPPDLLTCCREQETWCRYWDAHLLLGHRKESAIHLCIRQIPERDLDEQNSSLWQWSGLYFVNPGVLACVKAVQGRKKKQKMQLLASRTLIFWLEGCEGSRTFAWSSCTARGGVSTERRGHGAQRGLAALPASPAFALQTCPIKSSQSRHPEAPGSSYCQWEEKAGSLPQTTKQRKPTPTSP</sequence>
<feature type="region of interest" description="Disordered" evidence="19">
    <location>
        <begin position="64"/>
        <end position="87"/>
    </location>
</feature>
<keyword evidence="6" id="KW-0812">Transmembrane</keyword>